<dbReference type="OrthoDB" id="10250120at2759"/>
<dbReference type="GO" id="GO:0006900">
    <property type="term" value="P:vesicle budding from membrane"/>
    <property type="evidence" value="ECO:0007669"/>
    <property type="project" value="TreeGrafter"/>
</dbReference>
<dbReference type="AlphaFoldDB" id="A0A9P7K2Q8"/>
<name>A0A9P7K2Q8_9AGAR</name>
<evidence type="ECO:0000313" key="2">
    <source>
        <dbReference type="EMBL" id="KAG5635861.1"/>
    </source>
</evidence>
<feature type="compositionally biased region" description="Low complexity" evidence="1">
    <location>
        <begin position="437"/>
        <end position="446"/>
    </location>
</feature>
<dbReference type="GO" id="GO:0032511">
    <property type="term" value="P:late endosome to vacuole transport via multivesicular body sorting pathway"/>
    <property type="evidence" value="ECO:0007669"/>
    <property type="project" value="TreeGrafter"/>
</dbReference>
<dbReference type="GO" id="GO:0005771">
    <property type="term" value="C:multivesicular body"/>
    <property type="evidence" value="ECO:0007669"/>
    <property type="project" value="TreeGrafter"/>
</dbReference>
<dbReference type="GO" id="GO:0000815">
    <property type="term" value="C:ESCRT III complex"/>
    <property type="evidence" value="ECO:0007669"/>
    <property type="project" value="TreeGrafter"/>
</dbReference>
<dbReference type="GO" id="GO:0009898">
    <property type="term" value="C:cytoplasmic side of plasma membrane"/>
    <property type="evidence" value="ECO:0007669"/>
    <property type="project" value="TreeGrafter"/>
</dbReference>
<gene>
    <name evidence="2" type="ORF">H0H81_009844</name>
</gene>
<dbReference type="PANTHER" id="PTHR22761">
    <property type="entry name" value="CHARGED MULTIVESICULAR BODY PROTEIN"/>
    <property type="match status" value="1"/>
</dbReference>
<reference evidence="2" key="2">
    <citation type="submission" date="2021-10" db="EMBL/GenBank/DDBJ databases">
        <title>Phylogenomics reveals ancestral predisposition of the termite-cultivated fungus Termitomyces towards a domesticated lifestyle.</title>
        <authorList>
            <person name="Auxier B."/>
            <person name="Grum-Grzhimaylo A."/>
            <person name="Cardenas M.E."/>
            <person name="Lodge J.D."/>
            <person name="Laessoe T."/>
            <person name="Pedersen O."/>
            <person name="Smith M.E."/>
            <person name="Kuyper T.W."/>
            <person name="Franco-Molano E.A."/>
            <person name="Baroni T.J."/>
            <person name="Aanen D.K."/>
        </authorList>
    </citation>
    <scope>NUCLEOTIDE SEQUENCE</scope>
    <source>
        <strain evidence="2">D49</strain>
    </source>
</reference>
<proteinExistence type="predicted"/>
<accession>A0A9P7K2Q8</accession>
<dbReference type="Pfam" id="PF03357">
    <property type="entry name" value="Snf7"/>
    <property type="match status" value="1"/>
</dbReference>
<evidence type="ECO:0008006" key="4">
    <source>
        <dbReference type="Google" id="ProtNLM"/>
    </source>
</evidence>
<dbReference type="PANTHER" id="PTHR22761:SF96">
    <property type="entry name" value="BCDNA.GH08385"/>
    <property type="match status" value="1"/>
</dbReference>
<reference evidence="2" key="1">
    <citation type="submission" date="2021-02" db="EMBL/GenBank/DDBJ databases">
        <authorList>
            <person name="Nieuwenhuis M."/>
            <person name="Van De Peppel L.J.J."/>
        </authorList>
    </citation>
    <scope>NUCLEOTIDE SEQUENCE</scope>
    <source>
        <strain evidence="2">D49</strain>
    </source>
</reference>
<feature type="compositionally biased region" description="Basic and acidic residues" evidence="1">
    <location>
        <begin position="449"/>
        <end position="458"/>
    </location>
</feature>
<dbReference type="EMBL" id="JABCKI010006011">
    <property type="protein sequence ID" value="KAG5635861.1"/>
    <property type="molecule type" value="Genomic_DNA"/>
</dbReference>
<sequence length="458" mass="48991">MPASTQSNPILALPPFASTSTSRLHALYADISRQKHSNPTSYTANVEWWHKSLELIVSHGLQADTTTTSRLVLSAGAALMERVRIDGVGKPLALGAVLAELKARRVAIPRADFLSAPESIYAPGWLPTRIAAFVVGRPLWWALEQMGVVGEEGVLGSGSGSGKGTTWWGEYVFVGLLERAGEEVLALQAARVGGAGERLYSLDGFRQEFGTVLGVDGAMSEGDAAVLLKFLERDKGAVIFNKDVVKFIVDDPSAPREINAADRGILELRGAVANLHAQVEGLQTKMDECTHKASAALQQKRKTVALSHLRLKKQLEDLLAKRLGSLDNLEATLLRVEAAAGDIEIMKSYESSTATLRAILAHPSLQRDSIEATMDALAEVNADAKEVDDAVRMGADLAIGTGDVIDDGELEEELRALVLEAENEQLENKLRGVDQVPSGAPSPASPVTEEVRAKVAVA</sequence>
<protein>
    <recommendedName>
        <fullName evidence="4">Snf7-domain-containing protein</fullName>
    </recommendedName>
</protein>
<evidence type="ECO:0000313" key="3">
    <source>
        <dbReference type="Proteomes" id="UP000717328"/>
    </source>
</evidence>
<organism evidence="2 3">
    <name type="scientific">Sphagnurus paluster</name>
    <dbReference type="NCBI Taxonomy" id="117069"/>
    <lineage>
        <taxon>Eukaryota</taxon>
        <taxon>Fungi</taxon>
        <taxon>Dikarya</taxon>
        <taxon>Basidiomycota</taxon>
        <taxon>Agaricomycotina</taxon>
        <taxon>Agaricomycetes</taxon>
        <taxon>Agaricomycetidae</taxon>
        <taxon>Agaricales</taxon>
        <taxon>Tricholomatineae</taxon>
        <taxon>Lyophyllaceae</taxon>
        <taxon>Sphagnurus</taxon>
    </lineage>
</organism>
<dbReference type="InterPro" id="IPR005024">
    <property type="entry name" value="Snf7_fam"/>
</dbReference>
<keyword evidence="3" id="KW-1185">Reference proteome</keyword>
<dbReference type="Gene3D" id="1.10.287.1060">
    <property type="entry name" value="ESAT-6-like"/>
    <property type="match status" value="1"/>
</dbReference>
<feature type="region of interest" description="Disordered" evidence="1">
    <location>
        <begin position="433"/>
        <end position="458"/>
    </location>
</feature>
<dbReference type="Proteomes" id="UP000717328">
    <property type="component" value="Unassembled WGS sequence"/>
</dbReference>
<comment type="caution">
    <text evidence="2">The sequence shown here is derived from an EMBL/GenBank/DDBJ whole genome shotgun (WGS) entry which is preliminary data.</text>
</comment>
<evidence type="ECO:0000256" key="1">
    <source>
        <dbReference type="SAM" id="MobiDB-lite"/>
    </source>
</evidence>